<feature type="signal peptide" evidence="6">
    <location>
        <begin position="1"/>
        <end position="19"/>
    </location>
</feature>
<evidence type="ECO:0000256" key="1">
    <source>
        <dbReference type="ARBA" id="ARBA00004196"/>
    </source>
</evidence>
<dbReference type="PROSITE" id="PS51257">
    <property type="entry name" value="PROKAR_LIPOPROTEIN"/>
    <property type="match status" value="1"/>
</dbReference>
<keyword evidence="4" id="KW-0408">Iron</keyword>
<dbReference type="PANTHER" id="PTHR30532:SF1">
    <property type="entry name" value="IRON(3+)-HYDROXAMATE-BINDING PROTEIN FHUD"/>
    <property type="match status" value="1"/>
</dbReference>
<dbReference type="InterPro" id="IPR002491">
    <property type="entry name" value="ABC_transptr_periplasmic_BD"/>
</dbReference>
<dbReference type="SUPFAM" id="SSF53807">
    <property type="entry name" value="Helical backbone' metal receptor"/>
    <property type="match status" value="1"/>
</dbReference>
<dbReference type="Gene3D" id="3.40.50.1980">
    <property type="entry name" value="Nitrogenase molybdenum iron protein domain"/>
    <property type="match status" value="2"/>
</dbReference>
<comment type="caution">
    <text evidence="8">The sequence shown here is derived from an EMBL/GenBank/DDBJ whole genome shotgun (WGS) entry which is preliminary data.</text>
</comment>
<evidence type="ECO:0000256" key="4">
    <source>
        <dbReference type="ARBA" id="ARBA00022496"/>
    </source>
</evidence>
<evidence type="ECO:0000313" key="8">
    <source>
        <dbReference type="EMBL" id="OXY80667.1"/>
    </source>
</evidence>
<dbReference type="PROSITE" id="PS50983">
    <property type="entry name" value="FE_B12_PBP"/>
    <property type="match status" value="1"/>
</dbReference>
<evidence type="ECO:0000256" key="5">
    <source>
        <dbReference type="ARBA" id="ARBA00022729"/>
    </source>
</evidence>
<evidence type="ECO:0000256" key="2">
    <source>
        <dbReference type="ARBA" id="ARBA00008814"/>
    </source>
</evidence>
<dbReference type="Proteomes" id="UP000242757">
    <property type="component" value="Unassembled WGS sequence"/>
</dbReference>
<keyword evidence="3" id="KW-0813">Transport</keyword>
<dbReference type="OrthoDB" id="6160519at2"/>
<dbReference type="Pfam" id="PF01497">
    <property type="entry name" value="Peripla_BP_2"/>
    <property type="match status" value="1"/>
</dbReference>
<dbReference type="PANTHER" id="PTHR30532">
    <property type="entry name" value="IRON III DICITRATE-BINDING PERIPLASMIC PROTEIN"/>
    <property type="match status" value="1"/>
</dbReference>
<name>A0A233RBA2_9GAMM</name>
<keyword evidence="4" id="KW-0410">Iron transport</keyword>
<dbReference type="GO" id="GO:0030288">
    <property type="term" value="C:outer membrane-bounded periplasmic space"/>
    <property type="evidence" value="ECO:0007669"/>
    <property type="project" value="TreeGrafter"/>
</dbReference>
<keyword evidence="4" id="KW-0406">Ion transport</keyword>
<protein>
    <recommendedName>
        <fullName evidence="7">Fe/B12 periplasmic-binding domain-containing protein</fullName>
    </recommendedName>
</protein>
<comment type="subcellular location">
    <subcellularLocation>
        <location evidence="1">Cell envelope</location>
    </subcellularLocation>
</comment>
<evidence type="ECO:0000313" key="9">
    <source>
        <dbReference type="Proteomes" id="UP000242757"/>
    </source>
</evidence>
<dbReference type="CDD" id="cd01146">
    <property type="entry name" value="FhuD"/>
    <property type="match status" value="1"/>
</dbReference>
<organism evidence="8 9">
    <name type="scientific">Oceanimonas doudoroffii</name>
    <dbReference type="NCBI Taxonomy" id="84158"/>
    <lineage>
        <taxon>Bacteria</taxon>
        <taxon>Pseudomonadati</taxon>
        <taxon>Pseudomonadota</taxon>
        <taxon>Gammaproteobacteria</taxon>
        <taxon>Aeromonadales</taxon>
        <taxon>Aeromonadaceae</taxon>
        <taxon>Oceanimonas</taxon>
    </lineage>
</organism>
<dbReference type="EMBL" id="NBIM01000008">
    <property type="protein sequence ID" value="OXY80667.1"/>
    <property type="molecule type" value="Genomic_DNA"/>
</dbReference>
<accession>A0A233RBA2</accession>
<evidence type="ECO:0000256" key="6">
    <source>
        <dbReference type="SAM" id="SignalP"/>
    </source>
</evidence>
<feature type="domain" description="Fe/B12 periplasmic-binding" evidence="7">
    <location>
        <begin position="39"/>
        <end position="296"/>
    </location>
</feature>
<keyword evidence="9" id="KW-1185">Reference proteome</keyword>
<keyword evidence="5 6" id="KW-0732">Signal</keyword>
<sequence>MRFIFTALLLGSLACQAQAEVSITDDRGADITLAQPASRSAAVSAFAADALVALGETPVAVTQFGRQDRPTYLGQGVSQAVSLGARGQPNLELLSEQAPDLVLAVRRYTESHADRLQAIAPYAAFDDLTLKDSLKAVTDIGTLVGKPQQAEALNREFEQTLAQMAERIGELSGQSIAMLVTASEQPFVYYDHFLPVELASALGLNNVAGASPEWPGKLPFGFRMPLEQLLAADPDILVLFPSAQPRAFVKNPLWKYLKAVKNQRVYSVGYHWKEGGGPIARTLILQQLGHLAYPALFEAPTALPAELAVKPFS</sequence>
<proteinExistence type="inferred from homology"/>
<dbReference type="InterPro" id="IPR051313">
    <property type="entry name" value="Bact_iron-sidero_bind"/>
</dbReference>
<reference evidence="8 9" key="1">
    <citation type="submission" date="2017-08" db="EMBL/GenBank/DDBJ databases">
        <title>A Genome Sequence of Oceanimonas doudoroffii ATCC 27123T.</title>
        <authorList>
            <person name="Brennan M.A."/>
            <person name="Maclea K.S."/>
            <person name="Mcclelland W.D."/>
            <person name="Trachtenberg A.M."/>
        </authorList>
    </citation>
    <scope>NUCLEOTIDE SEQUENCE [LARGE SCALE GENOMIC DNA]</scope>
    <source>
        <strain evidence="8 9">ATCC 27123</strain>
    </source>
</reference>
<gene>
    <name evidence="8" type="ORF">B6S08_16095</name>
</gene>
<evidence type="ECO:0000256" key="3">
    <source>
        <dbReference type="ARBA" id="ARBA00022448"/>
    </source>
</evidence>
<evidence type="ECO:0000259" key="7">
    <source>
        <dbReference type="PROSITE" id="PS50983"/>
    </source>
</evidence>
<comment type="similarity">
    <text evidence="2">Belongs to the bacterial solute-binding protein 8 family.</text>
</comment>
<dbReference type="RefSeq" id="WP_094201829.1">
    <property type="nucleotide sequence ID" value="NZ_NBIM01000008.1"/>
</dbReference>
<dbReference type="AlphaFoldDB" id="A0A233RBA2"/>
<dbReference type="GO" id="GO:1901678">
    <property type="term" value="P:iron coordination entity transport"/>
    <property type="evidence" value="ECO:0007669"/>
    <property type="project" value="UniProtKB-ARBA"/>
</dbReference>
<feature type="chain" id="PRO_5012218177" description="Fe/B12 periplasmic-binding domain-containing protein" evidence="6">
    <location>
        <begin position="20"/>
        <end position="313"/>
    </location>
</feature>